<sequence length="48" mass="5094">MVILSGAAVRRRGTLKQVGGEPLAWYQGIVLAGRKEVMRVGALSFPPG</sequence>
<reference evidence="1 2" key="1">
    <citation type="submission" date="2017-03" db="EMBL/GenBank/DDBJ databases">
        <authorList>
            <person name="Afonso C.L."/>
            <person name="Miller P.J."/>
            <person name="Scott M.A."/>
            <person name="Spackman E."/>
            <person name="Goraichik I."/>
            <person name="Dimitrov K.M."/>
            <person name="Suarez D.L."/>
            <person name="Swayne D.E."/>
        </authorList>
    </citation>
    <scope>NUCLEOTIDE SEQUENCE [LARGE SCALE GENOMIC DNA]</scope>
    <source>
        <strain evidence="1">Genome sequencing of Nitrospira japonica strain NJ11</strain>
    </source>
</reference>
<organism evidence="1 2">
    <name type="scientific">Nitrospira japonica</name>
    <dbReference type="NCBI Taxonomy" id="1325564"/>
    <lineage>
        <taxon>Bacteria</taxon>
        <taxon>Pseudomonadati</taxon>
        <taxon>Nitrospirota</taxon>
        <taxon>Nitrospiria</taxon>
        <taxon>Nitrospirales</taxon>
        <taxon>Nitrospiraceae</taxon>
        <taxon>Nitrospira</taxon>
    </lineage>
</organism>
<proteinExistence type="predicted"/>
<accession>A0A1W1I2P1</accession>
<dbReference type="Proteomes" id="UP000192042">
    <property type="component" value="Chromosome I"/>
</dbReference>
<keyword evidence="2" id="KW-1185">Reference proteome</keyword>
<evidence type="ECO:0000313" key="1">
    <source>
        <dbReference type="EMBL" id="SLM47241.1"/>
    </source>
</evidence>
<dbReference type="KEGG" id="nja:NSJP_1069"/>
<protein>
    <submittedName>
        <fullName evidence="1">Uncharacterized protein</fullName>
    </submittedName>
</protein>
<evidence type="ECO:0000313" key="2">
    <source>
        <dbReference type="Proteomes" id="UP000192042"/>
    </source>
</evidence>
<gene>
    <name evidence="1" type="ORF">NSJP_1069</name>
</gene>
<dbReference type="AlphaFoldDB" id="A0A1W1I2P1"/>
<dbReference type="EMBL" id="LT828648">
    <property type="protein sequence ID" value="SLM47241.1"/>
    <property type="molecule type" value="Genomic_DNA"/>
</dbReference>
<name>A0A1W1I2P1_9BACT</name>